<reference evidence="3" key="1">
    <citation type="submission" date="2016-02" db="EMBL/GenBank/DDBJ databases">
        <authorList>
            <person name="Holder M.E."/>
            <person name="Ajami N.J."/>
            <person name="Petrosino J.F."/>
        </authorList>
    </citation>
    <scope>NUCLEOTIDE SEQUENCE [LARGE SCALE GENOMIC DNA]</scope>
    <source>
        <strain evidence="3">CCUG 45958</strain>
    </source>
</reference>
<name>A0A0X8JMS3_9BACT</name>
<feature type="domain" description="HMA" evidence="1">
    <location>
        <begin position="1"/>
        <end position="65"/>
    </location>
</feature>
<dbReference type="SUPFAM" id="SSF55008">
    <property type="entry name" value="HMA, heavy metal-associated domain"/>
    <property type="match status" value="1"/>
</dbReference>
<dbReference type="KEGG" id="dfi:AXF13_11575"/>
<proteinExistence type="predicted"/>
<dbReference type="Pfam" id="PF00403">
    <property type="entry name" value="HMA"/>
    <property type="match status" value="1"/>
</dbReference>
<dbReference type="InterPro" id="IPR006121">
    <property type="entry name" value="HMA_dom"/>
</dbReference>
<dbReference type="PROSITE" id="PS50846">
    <property type="entry name" value="HMA_2"/>
    <property type="match status" value="1"/>
</dbReference>
<organism evidence="2 3">
    <name type="scientific">Desulfovibrio fairfieldensis</name>
    <dbReference type="NCBI Taxonomy" id="44742"/>
    <lineage>
        <taxon>Bacteria</taxon>
        <taxon>Pseudomonadati</taxon>
        <taxon>Thermodesulfobacteriota</taxon>
        <taxon>Desulfovibrionia</taxon>
        <taxon>Desulfovibrionales</taxon>
        <taxon>Desulfovibrionaceae</taxon>
        <taxon>Desulfovibrio</taxon>
    </lineage>
</organism>
<dbReference type="InterPro" id="IPR036163">
    <property type="entry name" value="HMA_dom_sf"/>
</dbReference>
<dbReference type="Proteomes" id="UP000069241">
    <property type="component" value="Chromosome"/>
</dbReference>
<dbReference type="GO" id="GO:0046872">
    <property type="term" value="F:metal ion binding"/>
    <property type="evidence" value="ECO:0007669"/>
    <property type="project" value="InterPro"/>
</dbReference>
<dbReference type="AlphaFoldDB" id="A0A0X8JMS3"/>
<dbReference type="CDD" id="cd00371">
    <property type="entry name" value="HMA"/>
    <property type="match status" value="1"/>
</dbReference>
<sequence>MKTLKVNGMHCGHCKASVEEAAAKIPGVSKPEVDLAAKELRFEESGPVDLEALKTAIRDIGFDPE</sequence>
<evidence type="ECO:0000259" key="1">
    <source>
        <dbReference type="PROSITE" id="PS50846"/>
    </source>
</evidence>
<accession>A0A0X8JMS3</accession>
<protein>
    <submittedName>
        <fullName evidence="2">Heavy metal transporter</fullName>
    </submittedName>
</protein>
<gene>
    <name evidence="2" type="ORF">AXF13_11575</name>
</gene>
<dbReference type="EMBL" id="CP014229">
    <property type="protein sequence ID" value="AMD91597.1"/>
    <property type="molecule type" value="Genomic_DNA"/>
</dbReference>
<evidence type="ECO:0000313" key="2">
    <source>
        <dbReference type="EMBL" id="AMD91597.1"/>
    </source>
</evidence>
<dbReference type="STRING" id="44742.AXF13_11575"/>
<dbReference type="Gene3D" id="3.30.70.100">
    <property type="match status" value="1"/>
</dbReference>
<dbReference type="RefSeq" id="WP_009302810.1">
    <property type="nucleotide sequence ID" value="NZ_CP014229.1"/>
</dbReference>
<evidence type="ECO:0000313" key="3">
    <source>
        <dbReference type="Proteomes" id="UP000069241"/>
    </source>
</evidence>
<keyword evidence="3" id="KW-1185">Reference proteome</keyword>